<protein>
    <submittedName>
        <fullName evidence="2">TIGR03086 family metal-binding protein</fullName>
    </submittedName>
</protein>
<evidence type="ECO:0000259" key="1">
    <source>
        <dbReference type="Pfam" id="PF11716"/>
    </source>
</evidence>
<dbReference type="InterPro" id="IPR017520">
    <property type="entry name" value="CHP03086"/>
</dbReference>
<proteinExistence type="predicted"/>
<dbReference type="SUPFAM" id="SSF109854">
    <property type="entry name" value="DinB/YfiT-like putative metalloenzymes"/>
    <property type="match status" value="1"/>
</dbReference>
<gene>
    <name evidence="2" type="ORF">OHU69_15710</name>
</gene>
<reference evidence="2" key="1">
    <citation type="submission" date="2022-10" db="EMBL/GenBank/DDBJ databases">
        <title>The complete genomes of actinobacterial strains from the NBC collection.</title>
        <authorList>
            <person name="Joergensen T.S."/>
            <person name="Alvarez Arevalo M."/>
            <person name="Sterndorff E.B."/>
            <person name="Faurdal D."/>
            <person name="Vuksanovic O."/>
            <person name="Mourched A.-S."/>
            <person name="Charusanti P."/>
            <person name="Shaw S."/>
            <person name="Blin K."/>
            <person name="Weber T."/>
        </authorList>
    </citation>
    <scope>NUCLEOTIDE SEQUENCE</scope>
    <source>
        <strain evidence="2">NBC_00119</strain>
    </source>
</reference>
<dbReference type="NCBIfam" id="TIGR03086">
    <property type="entry name" value="TIGR03086 family metal-binding protein"/>
    <property type="match status" value="1"/>
</dbReference>
<dbReference type="InterPro" id="IPR017517">
    <property type="entry name" value="Maleyloyr_isom"/>
</dbReference>
<dbReference type="EMBL" id="CP108195">
    <property type="protein sequence ID" value="WTS12349.1"/>
    <property type="molecule type" value="Genomic_DNA"/>
</dbReference>
<organism evidence="2">
    <name type="scientific">Streptomyces sp. NBC_00119</name>
    <dbReference type="NCBI Taxonomy" id="2975659"/>
    <lineage>
        <taxon>Bacteria</taxon>
        <taxon>Bacillati</taxon>
        <taxon>Actinomycetota</taxon>
        <taxon>Actinomycetes</taxon>
        <taxon>Kitasatosporales</taxon>
        <taxon>Streptomycetaceae</taxon>
        <taxon>Streptomyces</taxon>
    </lineage>
</organism>
<feature type="domain" description="Mycothiol-dependent maleylpyruvate isomerase metal-binding" evidence="1">
    <location>
        <begin position="16"/>
        <end position="136"/>
    </location>
</feature>
<name>A0AAU1U6X8_9ACTN</name>
<dbReference type="Pfam" id="PF11716">
    <property type="entry name" value="MDMPI_N"/>
    <property type="match status" value="1"/>
</dbReference>
<accession>A0AAU1U6X8</accession>
<dbReference type="NCBIfam" id="TIGR03083">
    <property type="entry name" value="maleylpyruvate isomerase family mycothiol-dependent enzyme"/>
    <property type="match status" value="1"/>
</dbReference>
<dbReference type="AlphaFoldDB" id="A0AAU1U6X8"/>
<dbReference type="InterPro" id="IPR034660">
    <property type="entry name" value="DinB/YfiT-like"/>
</dbReference>
<dbReference type="InterPro" id="IPR024344">
    <property type="entry name" value="MDMPI_metal-binding"/>
</dbReference>
<sequence>METEYTSMIEYTSMKECAAEAARVARGVDAARLPEPSGCGDWDVRALVNHWVLYSAHGLEHRALRKQLPDDLTARDFTADTDWAEAYAAQLERAVAAWSDPQVWEGEIDLGFAKTPAPEIARLLVAELALHGWDVAHATGQTFQLPDDTARLLLDVVEANAEEYRRYDGFADAVPVPADAPLFHRAVALSGRDPR</sequence>
<evidence type="ECO:0000313" key="2">
    <source>
        <dbReference type="EMBL" id="WTS12349.1"/>
    </source>
</evidence>
<dbReference type="GO" id="GO:0046872">
    <property type="term" value="F:metal ion binding"/>
    <property type="evidence" value="ECO:0007669"/>
    <property type="project" value="InterPro"/>
</dbReference>